<dbReference type="InterPro" id="IPR050077">
    <property type="entry name" value="LexA_repressor"/>
</dbReference>
<dbReference type="PROSITE" id="PS50943">
    <property type="entry name" value="HTH_CROC1"/>
    <property type="match status" value="1"/>
</dbReference>
<dbReference type="SMART" id="SM00530">
    <property type="entry name" value="HTH_XRE"/>
    <property type="match status" value="1"/>
</dbReference>
<protein>
    <submittedName>
        <fullName evidence="2">Repressor LexA</fullName>
    </submittedName>
</protein>
<dbReference type="Gene3D" id="1.10.260.40">
    <property type="entry name" value="lambda repressor-like DNA-binding domains"/>
    <property type="match status" value="1"/>
</dbReference>
<dbReference type="PANTHER" id="PTHR33516:SF2">
    <property type="entry name" value="LEXA REPRESSOR-RELATED"/>
    <property type="match status" value="1"/>
</dbReference>
<accession>A0A521CKM2</accession>
<dbReference type="SUPFAM" id="SSF47413">
    <property type="entry name" value="lambda repressor-like DNA-binding domains"/>
    <property type="match status" value="1"/>
</dbReference>
<dbReference type="Pfam" id="PF00717">
    <property type="entry name" value="Peptidase_S24"/>
    <property type="match status" value="1"/>
</dbReference>
<dbReference type="SUPFAM" id="SSF51306">
    <property type="entry name" value="LexA/Signal peptidase"/>
    <property type="match status" value="1"/>
</dbReference>
<dbReference type="CDD" id="cd00093">
    <property type="entry name" value="HTH_XRE"/>
    <property type="match status" value="1"/>
</dbReference>
<keyword evidence="3" id="KW-1185">Reference proteome</keyword>
<dbReference type="PANTHER" id="PTHR33516">
    <property type="entry name" value="LEXA REPRESSOR"/>
    <property type="match status" value="1"/>
</dbReference>
<evidence type="ECO:0000259" key="1">
    <source>
        <dbReference type="PROSITE" id="PS50943"/>
    </source>
</evidence>
<evidence type="ECO:0000313" key="2">
    <source>
        <dbReference type="EMBL" id="SMO59997.1"/>
    </source>
</evidence>
<dbReference type="InterPro" id="IPR036286">
    <property type="entry name" value="LexA/Signal_pep-like_sf"/>
</dbReference>
<dbReference type="Gene3D" id="2.10.109.10">
    <property type="entry name" value="Umud Fragment, subunit A"/>
    <property type="match status" value="1"/>
</dbReference>
<dbReference type="InterPro" id="IPR001387">
    <property type="entry name" value="Cro/C1-type_HTH"/>
</dbReference>
<name>A0A521CKM2_9BACT</name>
<proteinExistence type="predicted"/>
<reference evidence="2 3" key="1">
    <citation type="submission" date="2017-05" db="EMBL/GenBank/DDBJ databases">
        <authorList>
            <person name="Varghese N."/>
            <person name="Submissions S."/>
        </authorList>
    </citation>
    <scope>NUCLEOTIDE SEQUENCE [LARGE SCALE GENOMIC DNA]</scope>
    <source>
        <strain evidence="2 3">DSM 16304</strain>
    </source>
</reference>
<dbReference type="AlphaFoldDB" id="A0A521CKM2"/>
<organism evidence="2 3">
    <name type="scientific">Balnearium lithotrophicum</name>
    <dbReference type="NCBI Taxonomy" id="223788"/>
    <lineage>
        <taxon>Bacteria</taxon>
        <taxon>Pseudomonadati</taxon>
        <taxon>Aquificota</taxon>
        <taxon>Aquificia</taxon>
        <taxon>Desulfurobacteriales</taxon>
        <taxon>Desulfurobacteriaceae</taxon>
        <taxon>Balnearium</taxon>
    </lineage>
</organism>
<dbReference type="InterPro" id="IPR039418">
    <property type="entry name" value="LexA-like"/>
</dbReference>
<dbReference type="Proteomes" id="UP000317315">
    <property type="component" value="Unassembled WGS sequence"/>
</dbReference>
<dbReference type="InterPro" id="IPR010982">
    <property type="entry name" value="Lambda_DNA-bd_dom_sf"/>
</dbReference>
<dbReference type="RefSeq" id="WP_185954267.1">
    <property type="nucleotide sequence ID" value="NZ_FXTM01000013.1"/>
</dbReference>
<sequence length="210" mass="24155">MSELGKRIKKLREERGLSRLQLAKELIEKGFVNYDSVESLNQYLYMIEKGKRNPKDETLKPIADYFGVPLQWLKGEVIYIPIIGETQAGNFGGYIDSNVEEYLPLPSFIVSIPDAEIRTFFMRVEGNSMYPEFKPGDLVHLADPSFYPPENGDDVVVIKGGDATLKKYYAEEDKIRLVPVNDDYEPIELPLEESDDIMIFKVIGFYRKNR</sequence>
<dbReference type="InterPro" id="IPR015927">
    <property type="entry name" value="Peptidase_S24_S26A/B/C"/>
</dbReference>
<feature type="domain" description="HTH cro/C1-type" evidence="1">
    <location>
        <begin position="8"/>
        <end position="73"/>
    </location>
</feature>
<dbReference type="CDD" id="cd06529">
    <property type="entry name" value="S24_LexA-like"/>
    <property type="match status" value="1"/>
</dbReference>
<evidence type="ECO:0000313" key="3">
    <source>
        <dbReference type="Proteomes" id="UP000317315"/>
    </source>
</evidence>
<dbReference type="EMBL" id="FXTM01000013">
    <property type="protein sequence ID" value="SMO59997.1"/>
    <property type="molecule type" value="Genomic_DNA"/>
</dbReference>
<dbReference type="Pfam" id="PF12844">
    <property type="entry name" value="HTH_19"/>
    <property type="match status" value="1"/>
</dbReference>
<gene>
    <name evidence="2" type="ORF">SAMN06269117_11370</name>
</gene>
<dbReference type="GO" id="GO:0003677">
    <property type="term" value="F:DNA binding"/>
    <property type="evidence" value="ECO:0007669"/>
    <property type="project" value="InterPro"/>
</dbReference>